<dbReference type="EMBL" id="JALIDZ010000003">
    <property type="protein sequence ID" value="MCT8971488.1"/>
    <property type="molecule type" value="Genomic_DNA"/>
</dbReference>
<dbReference type="Pfam" id="PF03473">
    <property type="entry name" value="MOSC"/>
    <property type="match status" value="1"/>
</dbReference>
<evidence type="ECO:0000313" key="3">
    <source>
        <dbReference type="Proteomes" id="UP001320898"/>
    </source>
</evidence>
<accession>A0AAW5QYK0</accession>
<dbReference type="GO" id="GO:0030151">
    <property type="term" value="F:molybdenum ion binding"/>
    <property type="evidence" value="ECO:0007669"/>
    <property type="project" value="InterPro"/>
</dbReference>
<comment type="caution">
    <text evidence="2">The sequence shown here is derived from an EMBL/GenBank/DDBJ whole genome shotgun (WGS) entry which is preliminary data.</text>
</comment>
<dbReference type="Pfam" id="PF03476">
    <property type="entry name" value="MOSC_N"/>
    <property type="match status" value="1"/>
</dbReference>
<dbReference type="Gene3D" id="2.40.33.20">
    <property type="entry name" value="PK beta-barrel domain-like"/>
    <property type="match status" value="1"/>
</dbReference>
<dbReference type="PANTHER" id="PTHR36930">
    <property type="entry name" value="METAL-SULFUR CLUSTER BIOSYNTHESIS PROTEINS YUAD-RELATED"/>
    <property type="match status" value="1"/>
</dbReference>
<feature type="domain" description="MOSC" evidence="1">
    <location>
        <begin position="104"/>
        <end position="252"/>
    </location>
</feature>
<reference evidence="2 3" key="1">
    <citation type="submission" date="2022-04" db="EMBL/GenBank/DDBJ databases">
        <authorList>
            <person name="Ye Y.-Q."/>
            <person name="Du Z.-J."/>
        </authorList>
    </citation>
    <scope>NUCLEOTIDE SEQUENCE [LARGE SCALE GENOMIC DNA]</scope>
    <source>
        <strain evidence="2 3">A6E488</strain>
    </source>
</reference>
<dbReference type="InterPro" id="IPR005303">
    <property type="entry name" value="MOCOS_middle"/>
</dbReference>
<dbReference type="PROSITE" id="PS51340">
    <property type="entry name" value="MOSC"/>
    <property type="match status" value="1"/>
</dbReference>
<dbReference type="InterPro" id="IPR052716">
    <property type="entry name" value="MOSC_domain"/>
</dbReference>
<proteinExistence type="predicted"/>
<dbReference type="Proteomes" id="UP001320898">
    <property type="component" value="Unassembled WGS sequence"/>
</dbReference>
<gene>
    <name evidence="2" type="ORF">MUB46_06430</name>
</gene>
<dbReference type="GO" id="GO:0030170">
    <property type="term" value="F:pyridoxal phosphate binding"/>
    <property type="evidence" value="ECO:0007669"/>
    <property type="project" value="InterPro"/>
</dbReference>
<protein>
    <submittedName>
        <fullName evidence="2">MOSC domain-containing protein</fullName>
    </submittedName>
</protein>
<dbReference type="GO" id="GO:0003824">
    <property type="term" value="F:catalytic activity"/>
    <property type="evidence" value="ECO:0007669"/>
    <property type="project" value="InterPro"/>
</dbReference>
<dbReference type="InterPro" id="IPR005302">
    <property type="entry name" value="MoCF_Sase_C"/>
</dbReference>
<dbReference type="PANTHER" id="PTHR36930:SF1">
    <property type="entry name" value="MOSC DOMAIN-CONTAINING PROTEIN"/>
    <property type="match status" value="1"/>
</dbReference>
<name>A0AAW5QYK0_9HYPH</name>
<dbReference type="AlphaFoldDB" id="A0AAW5QYK0"/>
<dbReference type="RefSeq" id="WP_261615069.1">
    <property type="nucleotide sequence ID" value="NZ_JALIDZ010000003.1"/>
</dbReference>
<sequence length="252" mass="27922">MPNATIANIYRYPVKGLSAEPLDSVTLSPGAPLPFDRAWAIENGPSGFDPDAPAKMPKIKFLMLMKNERLAALETRFDEETRELTILRHGKRVAGGKLDDPLGRQLVEQFFSAYMADDLRGAPRILSQPGHTFSDVGKPVVSIINLASVRDLERVAGRSVHPLRFRANVYCDGWQAWTEFDRVGSELRIGDDVVVKVVQRIVRCAATNVDPETAARDMQIPRLLDRTFGHSDLGVYAEIIRGGTIRRGDGLV</sequence>
<evidence type="ECO:0000259" key="1">
    <source>
        <dbReference type="PROSITE" id="PS51340"/>
    </source>
</evidence>
<dbReference type="SUPFAM" id="SSF50800">
    <property type="entry name" value="PK beta-barrel domain-like"/>
    <property type="match status" value="1"/>
</dbReference>
<evidence type="ECO:0000313" key="2">
    <source>
        <dbReference type="EMBL" id="MCT8971488.1"/>
    </source>
</evidence>
<organism evidence="2 3">
    <name type="scientific">Microbaculum marinisediminis</name>
    <dbReference type="NCBI Taxonomy" id="2931392"/>
    <lineage>
        <taxon>Bacteria</taxon>
        <taxon>Pseudomonadati</taxon>
        <taxon>Pseudomonadota</taxon>
        <taxon>Alphaproteobacteria</taxon>
        <taxon>Hyphomicrobiales</taxon>
        <taxon>Tepidamorphaceae</taxon>
        <taxon>Microbaculum</taxon>
    </lineage>
</organism>
<dbReference type="InterPro" id="IPR011037">
    <property type="entry name" value="Pyrv_Knase-like_insert_dom_sf"/>
</dbReference>
<keyword evidence="3" id="KW-1185">Reference proteome</keyword>